<organism evidence="1 2">
    <name type="scientific">Streptomyces boncukensis</name>
    <dbReference type="NCBI Taxonomy" id="2711219"/>
    <lineage>
        <taxon>Bacteria</taxon>
        <taxon>Bacillati</taxon>
        <taxon>Actinomycetota</taxon>
        <taxon>Actinomycetes</taxon>
        <taxon>Kitasatosporales</taxon>
        <taxon>Streptomycetaceae</taxon>
        <taxon>Streptomyces</taxon>
    </lineage>
</organism>
<reference evidence="1 2" key="1">
    <citation type="submission" date="2020-02" db="EMBL/GenBank/DDBJ databases">
        <title>Whole-genome analyses of novel actinobacteria.</title>
        <authorList>
            <person name="Sahin N."/>
            <person name="Tatar D."/>
        </authorList>
    </citation>
    <scope>NUCLEOTIDE SEQUENCE [LARGE SCALE GENOMIC DNA]</scope>
    <source>
        <strain evidence="1 2">SB3404</strain>
    </source>
</reference>
<name>A0A6G4WRV4_9ACTN</name>
<evidence type="ECO:0000313" key="1">
    <source>
        <dbReference type="EMBL" id="NGO67572.1"/>
    </source>
</evidence>
<evidence type="ECO:0008006" key="3">
    <source>
        <dbReference type="Google" id="ProtNLM"/>
    </source>
</evidence>
<dbReference type="AlphaFoldDB" id="A0A6G4WRV4"/>
<evidence type="ECO:0000313" key="2">
    <source>
        <dbReference type="Proteomes" id="UP000477722"/>
    </source>
</evidence>
<gene>
    <name evidence="1" type="ORF">G5C65_04210</name>
</gene>
<dbReference type="EMBL" id="JAAKZZ010000023">
    <property type="protein sequence ID" value="NGO67572.1"/>
    <property type="molecule type" value="Genomic_DNA"/>
</dbReference>
<protein>
    <recommendedName>
        <fullName evidence="3">Thiopeptide-type bacteriocin biosynthesis domain-containing protein</fullName>
    </recommendedName>
</protein>
<proteinExistence type="predicted"/>
<dbReference type="RefSeq" id="WP_165297230.1">
    <property type="nucleotide sequence ID" value="NZ_JAAKZZ010000023.1"/>
</dbReference>
<accession>A0A6G4WRV4</accession>
<dbReference type="Proteomes" id="UP000477722">
    <property type="component" value="Unassembled WGS sequence"/>
</dbReference>
<keyword evidence="2" id="KW-1185">Reference proteome</keyword>
<sequence>MSRAWLRLRLTTQQEDTRDAAPERAVEGARHAVRAVTRRDPDADWSLLPLDDGSLLLWFAAAFGQLDRTGAEARRAAAAAGCVARGDDDAELWSRYAPCHDSEQTRKLSTVSSAFALTVLASGGLPASRRLPLAVAHMRQVSGLVPDRDRAGFLFACWKDWTCDATPAQRVALEQWVTALPATPEWRAEMGWSAEVRAAWRRYLDTLQVTAIDPDMTGTPLNYLLFEHAHLLHRRLGIPPGTEGLAARIVRSAALSPRPGAKPADAAVVGAG</sequence>
<comment type="caution">
    <text evidence="1">The sequence shown here is derived from an EMBL/GenBank/DDBJ whole genome shotgun (WGS) entry which is preliminary data.</text>
</comment>